<gene>
    <name evidence="1" type="ORF">SAMN05421768_104268</name>
</gene>
<reference evidence="1 2" key="1">
    <citation type="submission" date="2017-01" db="EMBL/GenBank/DDBJ databases">
        <authorList>
            <person name="Mah S.A."/>
            <person name="Swanson W.J."/>
            <person name="Moy G.W."/>
            <person name="Vacquier V.D."/>
        </authorList>
    </citation>
    <scope>NUCLEOTIDE SEQUENCE [LARGE SCALE GENOMIC DNA]</scope>
    <source>
        <strain evidence="1 2">DSM 16927</strain>
    </source>
</reference>
<sequence length="35" mass="4297">MEGYLKNNLHKIVLPSNNRFYEQLQQYNRDKSQAR</sequence>
<dbReference type="AlphaFoldDB" id="A0A1N7IDP9"/>
<protein>
    <submittedName>
        <fullName evidence="1">Uncharacterized protein</fullName>
    </submittedName>
</protein>
<accession>A0A1N7IDP9</accession>
<organism evidence="1 2">
    <name type="scientific">Chryseobacterium joostei</name>
    <dbReference type="NCBI Taxonomy" id="112234"/>
    <lineage>
        <taxon>Bacteria</taxon>
        <taxon>Pseudomonadati</taxon>
        <taxon>Bacteroidota</taxon>
        <taxon>Flavobacteriia</taxon>
        <taxon>Flavobacteriales</taxon>
        <taxon>Weeksellaceae</taxon>
        <taxon>Chryseobacterium group</taxon>
        <taxon>Chryseobacterium</taxon>
    </lineage>
</organism>
<name>A0A1N7IDP9_9FLAO</name>
<dbReference type="EMBL" id="FTNZ01000004">
    <property type="protein sequence ID" value="SIS35203.1"/>
    <property type="molecule type" value="Genomic_DNA"/>
</dbReference>
<evidence type="ECO:0000313" key="1">
    <source>
        <dbReference type="EMBL" id="SIS35203.1"/>
    </source>
</evidence>
<evidence type="ECO:0000313" key="2">
    <source>
        <dbReference type="Proteomes" id="UP000186106"/>
    </source>
</evidence>
<proteinExistence type="predicted"/>
<dbReference type="Proteomes" id="UP000186106">
    <property type="component" value="Unassembled WGS sequence"/>
</dbReference>